<feature type="compositionally biased region" description="Basic and acidic residues" evidence="8">
    <location>
        <begin position="527"/>
        <end position="538"/>
    </location>
</feature>
<feature type="compositionally biased region" description="Basic and acidic residues" evidence="8">
    <location>
        <begin position="466"/>
        <end position="500"/>
    </location>
</feature>
<dbReference type="InterPro" id="IPR024757">
    <property type="entry name" value="FtsZ_C"/>
</dbReference>
<dbReference type="GO" id="GO:0005737">
    <property type="term" value="C:cytoplasm"/>
    <property type="evidence" value="ECO:0007669"/>
    <property type="project" value="UniProtKB-SubCell"/>
</dbReference>
<comment type="subunit">
    <text evidence="5">Homodimer. Polymerizes to form a dynamic ring structure in a strictly GTP-dependent manner. Interacts directly with several other division proteins.</text>
</comment>
<keyword evidence="5 7" id="KW-0131">Cell cycle</keyword>
<feature type="region of interest" description="Disordered" evidence="8">
    <location>
        <begin position="406"/>
        <end position="554"/>
    </location>
</feature>
<evidence type="ECO:0000256" key="1">
    <source>
        <dbReference type="ARBA" id="ARBA00009690"/>
    </source>
</evidence>
<evidence type="ECO:0000256" key="6">
    <source>
        <dbReference type="NCBIfam" id="TIGR00065"/>
    </source>
</evidence>
<dbReference type="PANTHER" id="PTHR30314:SF3">
    <property type="entry name" value="MITOCHONDRIAL DIVISION PROTEIN FSZA"/>
    <property type="match status" value="1"/>
</dbReference>
<feature type="domain" description="Tubulin/FtsZ GTPase" evidence="9">
    <location>
        <begin position="16"/>
        <end position="208"/>
    </location>
</feature>
<dbReference type="FunFam" id="3.40.50.1440:FF:000001">
    <property type="entry name" value="Cell division protein FtsZ"/>
    <property type="match status" value="1"/>
</dbReference>
<gene>
    <name evidence="5" type="primary">ftsZ</name>
    <name evidence="11" type="ORF">CVT23_08310</name>
</gene>
<reference evidence="11 12" key="1">
    <citation type="submission" date="2017-11" db="EMBL/GenBank/DDBJ databases">
        <title>Draft genome sequence of Rhizobiales bacterium SY3-13.</title>
        <authorList>
            <person name="Sun C."/>
        </authorList>
    </citation>
    <scope>NUCLEOTIDE SEQUENCE [LARGE SCALE GENOMIC DNA]</scope>
    <source>
        <strain evidence="11 12">SY3-13</strain>
    </source>
</reference>
<dbReference type="NCBIfam" id="TIGR00065">
    <property type="entry name" value="ftsZ"/>
    <property type="match status" value="1"/>
</dbReference>
<dbReference type="InterPro" id="IPR037103">
    <property type="entry name" value="Tubulin/FtsZ-like_C"/>
</dbReference>
<dbReference type="Pfam" id="PF12327">
    <property type="entry name" value="FtsZ_C"/>
    <property type="match status" value="1"/>
</dbReference>
<dbReference type="Gene3D" id="3.40.50.1440">
    <property type="entry name" value="Tubulin/FtsZ, GTPase domain"/>
    <property type="match status" value="1"/>
</dbReference>
<dbReference type="InterPro" id="IPR036525">
    <property type="entry name" value="Tubulin/FtsZ_GTPase_sf"/>
</dbReference>
<keyword evidence="2 5" id="KW-0963">Cytoplasm</keyword>
<comment type="similarity">
    <text evidence="1 5 7">Belongs to the FtsZ family.</text>
</comment>
<proteinExistence type="inferred from homology"/>
<evidence type="ECO:0000259" key="10">
    <source>
        <dbReference type="SMART" id="SM00865"/>
    </source>
</evidence>
<dbReference type="SMART" id="SM00864">
    <property type="entry name" value="Tubulin"/>
    <property type="match status" value="1"/>
</dbReference>
<feature type="binding site" evidence="5">
    <location>
        <position position="146"/>
    </location>
    <ligand>
        <name>GTP</name>
        <dbReference type="ChEBI" id="CHEBI:37565"/>
    </ligand>
</feature>
<dbReference type="EMBL" id="PHIG01000031">
    <property type="protein sequence ID" value="PJK29774.1"/>
    <property type="molecule type" value="Genomic_DNA"/>
</dbReference>
<sequence>MPINLTYPELTETLPRIVVFGVGGAGGNAVNNMIESELQGVEFVAANTDAQALNKSRASKQIQLGAGLTQGLGAGAQPDVGRQAAEEAMPQLMEHLEGAHMCFITAGMGGGTGTGAAPVIARAAREAGVLTVGVVTKPFQFEGKRRLAIAEEGVKELQRNVDTLIVIPNQNLFRVANEKTTFADAFKIADEVLHSGVRSITDLMVQPGLINLDFADVRTVMNEMGKAMMGTGQAEGEERARRAAGDAIANPLLEDLSLKSARGVLINVTGGMDLTLHEVDEAASLIREEVDEDAHIIIGSILDPELDGQMRVSVVATGIDAIEEEAAEPMAGFTPRVVASTGQTGRPAATTAQQAAANPPQPQPSMPRMPSFGAGATALKMEPEDHAAPDEEARVQPPVIDDVAEAAARPETRAEAAEQHADKQNYEFPTFPTNRNGPPPARPVIGSKAPAEPEPKHAGAAPRHAAGAERDDAPKARSLFDRLTGRAPKQEEASKPEPRRGLFGARTGVSAEDEARSEPQMGAPRLDLGEPEQKRSQAVEDDLDIPAFLRRQAN</sequence>
<dbReference type="SUPFAM" id="SSF52490">
    <property type="entry name" value="Tubulin nucleotide-binding domain-like"/>
    <property type="match status" value="1"/>
</dbReference>
<comment type="caution">
    <text evidence="11">The sequence shown here is derived from an EMBL/GenBank/DDBJ whole genome shotgun (WGS) entry which is preliminary data.</text>
</comment>
<dbReference type="PROSITE" id="PS01134">
    <property type="entry name" value="FTSZ_1"/>
    <property type="match status" value="1"/>
</dbReference>
<accession>A0A2M9G270</accession>
<dbReference type="PROSITE" id="PS01135">
    <property type="entry name" value="FTSZ_2"/>
    <property type="match status" value="1"/>
</dbReference>
<evidence type="ECO:0000259" key="9">
    <source>
        <dbReference type="SMART" id="SM00864"/>
    </source>
</evidence>
<dbReference type="InterPro" id="IPR045061">
    <property type="entry name" value="FtsZ/CetZ"/>
</dbReference>
<dbReference type="RefSeq" id="WP_109793051.1">
    <property type="nucleotide sequence ID" value="NZ_PHIG01000031.1"/>
</dbReference>
<evidence type="ECO:0000256" key="4">
    <source>
        <dbReference type="ARBA" id="ARBA00023134"/>
    </source>
</evidence>
<evidence type="ECO:0000256" key="8">
    <source>
        <dbReference type="SAM" id="MobiDB-lite"/>
    </source>
</evidence>
<dbReference type="InterPro" id="IPR003008">
    <property type="entry name" value="Tubulin_FtsZ_GTPase"/>
</dbReference>
<evidence type="ECO:0000313" key="12">
    <source>
        <dbReference type="Proteomes" id="UP000229498"/>
    </source>
</evidence>
<dbReference type="Pfam" id="PF00091">
    <property type="entry name" value="Tubulin"/>
    <property type="match status" value="1"/>
</dbReference>
<dbReference type="GO" id="GO:0051258">
    <property type="term" value="P:protein polymerization"/>
    <property type="evidence" value="ECO:0007669"/>
    <property type="project" value="UniProtKB-UniRule"/>
</dbReference>
<dbReference type="FunFam" id="3.30.1330.20:FF:000011">
    <property type="entry name" value="Cell division protein FtsZ"/>
    <property type="match status" value="1"/>
</dbReference>
<feature type="binding site" evidence="5">
    <location>
        <position position="190"/>
    </location>
    <ligand>
        <name>GTP</name>
        <dbReference type="ChEBI" id="CHEBI:37565"/>
    </ligand>
</feature>
<dbReference type="InterPro" id="IPR020805">
    <property type="entry name" value="Cell_div_FtsZ_CS"/>
</dbReference>
<keyword evidence="5 7" id="KW-0132">Cell division</keyword>
<dbReference type="InterPro" id="IPR000158">
    <property type="entry name" value="Cell_div_FtsZ"/>
</dbReference>
<evidence type="ECO:0000313" key="11">
    <source>
        <dbReference type="EMBL" id="PJK29774.1"/>
    </source>
</evidence>
<dbReference type="CDD" id="cd02201">
    <property type="entry name" value="FtsZ_type1"/>
    <property type="match status" value="1"/>
</dbReference>
<dbReference type="PANTHER" id="PTHR30314">
    <property type="entry name" value="CELL DIVISION PROTEIN FTSZ-RELATED"/>
    <property type="match status" value="1"/>
</dbReference>
<dbReference type="GO" id="GO:0005525">
    <property type="term" value="F:GTP binding"/>
    <property type="evidence" value="ECO:0007669"/>
    <property type="project" value="UniProtKB-UniRule"/>
</dbReference>
<dbReference type="GO" id="GO:0003924">
    <property type="term" value="F:GTPase activity"/>
    <property type="evidence" value="ECO:0007669"/>
    <property type="project" value="UniProtKB-UniRule"/>
</dbReference>
<dbReference type="GO" id="GO:0000917">
    <property type="term" value="P:division septum assembly"/>
    <property type="evidence" value="ECO:0007669"/>
    <property type="project" value="UniProtKB-KW"/>
</dbReference>
<dbReference type="OrthoDB" id="9813375at2"/>
<feature type="binding site" evidence="5">
    <location>
        <begin position="24"/>
        <end position="28"/>
    </location>
    <ligand>
        <name>GTP</name>
        <dbReference type="ChEBI" id="CHEBI:37565"/>
    </ligand>
</feature>
<dbReference type="InterPro" id="IPR008280">
    <property type="entry name" value="Tub_FtsZ_C"/>
</dbReference>
<evidence type="ECO:0000256" key="2">
    <source>
        <dbReference type="ARBA" id="ARBA00022490"/>
    </source>
</evidence>
<dbReference type="HAMAP" id="MF_00909">
    <property type="entry name" value="FtsZ"/>
    <property type="match status" value="1"/>
</dbReference>
<comment type="subcellular location">
    <subcellularLocation>
        <location evidence="5">Cytoplasm</location>
    </subcellularLocation>
    <text evidence="5">Assembles at midcell at the inner surface of the cytoplasmic membrane.</text>
</comment>
<dbReference type="Proteomes" id="UP000229498">
    <property type="component" value="Unassembled WGS sequence"/>
</dbReference>
<dbReference type="PRINTS" id="PR00423">
    <property type="entry name" value="CELLDVISFTSZ"/>
</dbReference>
<dbReference type="AlphaFoldDB" id="A0A2M9G270"/>
<protein>
    <recommendedName>
        <fullName evidence="5 6">Cell division protein FtsZ</fullName>
    </recommendedName>
</protein>
<keyword evidence="12" id="KW-1185">Reference proteome</keyword>
<dbReference type="GO" id="GO:0032153">
    <property type="term" value="C:cell division site"/>
    <property type="evidence" value="ECO:0007669"/>
    <property type="project" value="UniProtKB-UniRule"/>
</dbReference>
<feature type="domain" description="Tubulin/FtsZ 2-layer sandwich" evidence="10">
    <location>
        <begin position="210"/>
        <end position="328"/>
    </location>
</feature>
<feature type="compositionally biased region" description="Basic and acidic residues" evidence="8">
    <location>
        <begin position="408"/>
        <end position="425"/>
    </location>
</feature>
<name>A0A2M9G270_9PROT</name>
<evidence type="ECO:0000256" key="7">
    <source>
        <dbReference type="RuleBase" id="RU000631"/>
    </source>
</evidence>
<feature type="compositionally biased region" description="Low complexity" evidence="8">
    <location>
        <begin position="341"/>
        <end position="358"/>
    </location>
</feature>
<feature type="binding site" evidence="5">
    <location>
        <position position="142"/>
    </location>
    <ligand>
        <name>GTP</name>
        <dbReference type="ChEBI" id="CHEBI:37565"/>
    </ligand>
</feature>
<dbReference type="SUPFAM" id="SSF55307">
    <property type="entry name" value="Tubulin C-terminal domain-like"/>
    <property type="match status" value="1"/>
</dbReference>
<evidence type="ECO:0000256" key="5">
    <source>
        <dbReference type="HAMAP-Rule" id="MF_00909"/>
    </source>
</evidence>
<dbReference type="SMART" id="SM00865">
    <property type="entry name" value="Tubulin_C"/>
    <property type="match status" value="1"/>
</dbReference>
<keyword evidence="5 7" id="KW-0717">Septation</keyword>
<dbReference type="GO" id="GO:0043093">
    <property type="term" value="P:FtsZ-dependent cytokinesis"/>
    <property type="evidence" value="ECO:0007669"/>
    <property type="project" value="UniProtKB-UniRule"/>
</dbReference>
<feature type="region of interest" description="Disordered" evidence="8">
    <location>
        <begin position="338"/>
        <end position="373"/>
    </location>
</feature>
<dbReference type="Gene3D" id="3.30.1330.20">
    <property type="entry name" value="Tubulin/FtsZ, C-terminal domain"/>
    <property type="match status" value="1"/>
</dbReference>
<dbReference type="InterPro" id="IPR018316">
    <property type="entry name" value="Tubulin/FtsZ_2-layer-sand-dom"/>
</dbReference>
<feature type="binding site" evidence="5">
    <location>
        <begin position="111"/>
        <end position="113"/>
    </location>
    <ligand>
        <name>GTP</name>
        <dbReference type="ChEBI" id="CHEBI:37565"/>
    </ligand>
</feature>
<keyword evidence="3 5" id="KW-0547">Nucleotide-binding</keyword>
<comment type="function">
    <text evidence="5 7">Essential cell division protein that forms a contractile ring structure (Z ring) at the future cell division site. The regulation of the ring assembly controls the timing and the location of cell division. One of the functions of the FtsZ ring is to recruit other cell division proteins to the septum to produce a new cell wall between the dividing cells. Binds GTP and shows GTPase activity.</text>
</comment>
<keyword evidence="4 5" id="KW-0342">GTP-binding</keyword>
<evidence type="ECO:0000256" key="3">
    <source>
        <dbReference type="ARBA" id="ARBA00022741"/>
    </source>
</evidence>
<organism evidence="11 12">
    <name type="scientific">Minwuia thermotolerans</name>
    <dbReference type="NCBI Taxonomy" id="2056226"/>
    <lineage>
        <taxon>Bacteria</taxon>
        <taxon>Pseudomonadati</taxon>
        <taxon>Pseudomonadota</taxon>
        <taxon>Alphaproteobacteria</taxon>
        <taxon>Minwuiales</taxon>
        <taxon>Minwuiaceae</taxon>
        <taxon>Minwuia</taxon>
    </lineage>
</organism>